<evidence type="ECO:0000313" key="2">
    <source>
        <dbReference type="EMBL" id="TYP97149.1"/>
    </source>
</evidence>
<gene>
    <name evidence="2" type="ORF">BC792_10375</name>
</gene>
<reference evidence="2 3" key="1">
    <citation type="submission" date="2019-07" db="EMBL/GenBank/DDBJ databases">
        <title>Genomic Encyclopedia of Archaeal and Bacterial Type Strains, Phase II (KMG-II): from individual species to whole genera.</title>
        <authorList>
            <person name="Goeker M."/>
        </authorList>
    </citation>
    <scope>NUCLEOTIDE SEQUENCE [LARGE SCALE GENOMIC DNA]</scope>
    <source>
        <strain evidence="2 3">DSM 18850</strain>
    </source>
</reference>
<feature type="domain" description="NadR/Ttd14 AAA" evidence="1">
    <location>
        <begin position="7"/>
        <end position="171"/>
    </location>
</feature>
<dbReference type="Pfam" id="PF13521">
    <property type="entry name" value="AAA_28"/>
    <property type="match status" value="1"/>
</dbReference>
<evidence type="ECO:0000313" key="3">
    <source>
        <dbReference type="Proteomes" id="UP000325105"/>
    </source>
</evidence>
<protein>
    <submittedName>
        <fullName evidence="2">Putative ATPase</fullName>
    </submittedName>
</protein>
<name>A0A5S5DR77_9SPHI</name>
<dbReference type="SUPFAM" id="SSF52540">
    <property type="entry name" value="P-loop containing nucleoside triphosphate hydrolases"/>
    <property type="match status" value="1"/>
</dbReference>
<dbReference type="Proteomes" id="UP000325105">
    <property type="component" value="Unassembled WGS sequence"/>
</dbReference>
<sequence>MYQHNFYIFTGGPGAGKTTVLNELAGRGYCRVEEDARRIIQEQLDKDGTALPWKDKAQYTQLMLTAAVASYRAAGSFLDSPVFFDRSLVDSYAYATLEDIRLSDADLMIADQIRYNSKVFFFPPWPEIYQNDAARKQTFDEAVLTSKILRTVYEDHGYDLVDVPKADVVQRADFILQHI</sequence>
<evidence type="ECO:0000259" key="1">
    <source>
        <dbReference type="Pfam" id="PF13521"/>
    </source>
</evidence>
<dbReference type="OrthoDB" id="5638848at2"/>
<dbReference type="InterPro" id="IPR038727">
    <property type="entry name" value="NadR/Ttd14_AAA_dom"/>
</dbReference>
<dbReference type="RefSeq" id="WP_148907547.1">
    <property type="nucleotide sequence ID" value="NZ_VNHX01000003.1"/>
</dbReference>
<dbReference type="Gene3D" id="3.40.50.300">
    <property type="entry name" value="P-loop containing nucleotide triphosphate hydrolases"/>
    <property type="match status" value="1"/>
</dbReference>
<dbReference type="EMBL" id="VNHX01000003">
    <property type="protein sequence ID" value="TYP97149.1"/>
    <property type="molecule type" value="Genomic_DNA"/>
</dbReference>
<proteinExistence type="predicted"/>
<organism evidence="2 3">
    <name type="scientific">Sphingobacterium allocomposti</name>
    <dbReference type="NCBI Taxonomy" id="415956"/>
    <lineage>
        <taxon>Bacteria</taxon>
        <taxon>Pseudomonadati</taxon>
        <taxon>Bacteroidota</taxon>
        <taxon>Sphingobacteriia</taxon>
        <taxon>Sphingobacteriales</taxon>
        <taxon>Sphingobacteriaceae</taxon>
        <taxon>Sphingobacterium</taxon>
    </lineage>
</organism>
<dbReference type="AlphaFoldDB" id="A0A5S5DR77"/>
<dbReference type="InterPro" id="IPR027417">
    <property type="entry name" value="P-loop_NTPase"/>
</dbReference>
<accession>A0A5S5DR77</accession>
<comment type="caution">
    <text evidence="2">The sequence shown here is derived from an EMBL/GenBank/DDBJ whole genome shotgun (WGS) entry which is preliminary data.</text>
</comment>
<keyword evidence="3" id="KW-1185">Reference proteome</keyword>